<evidence type="ECO:0000313" key="3">
    <source>
        <dbReference type="Proteomes" id="UP000315783"/>
    </source>
</evidence>
<protein>
    <submittedName>
        <fullName evidence="2">Uncharacterized protein</fullName>
    </submittedName>
</protein>
<keyword evidence="3" id="KW-1185">Reference proteome</keyword>
<dbReference type="Proteomes" id="UP000315783">
    <property type="component" value="Unassembled WGS sequence"/>
</dbReference>
<comment type="caution">
    <text evidence="2">The sequence shown here is derived from an EMBL/GenBank/DDBJ whole genome shotgun (WGS) entry which is preliminary data.</text>
</comment>
<reference evidence="2 3" key="1">
    <citation type="journal article" date="2019" name="Appl. Microbiol. Biotechnol.">
        <title>Genome sequence of Isaria javanica and comparative genome analysis insights into family S53 peptidase evolution in fungal entomopathogens.</title>
        <authorList>
            <person name="Lin R."/>
            <person name="Zhang X."/>
            <person name="Xin B."/>
            <person name="Zou M."/>
            <person name="Gao Y."/>
            <person name="Qin F."/>
            <person name="Hu Q."/>
            <person name="Xie B."/>
            <person name="Cheng X."/>
        </authorList>
    </citation>
    <scope>NUCLEOTIDE SEQUENCE [LARGE SCALE GENOMIC DNA]</scope>
    <source>
        <strain evidence="2 3">IJ1G</strain>
    </source>
</reference>
<feature type="region of interest" description="Disordered" evidence="1">
    <location>
        <begin position="60"/>
        <end position="81"/>
    </location>
</feature>
<organism evidence="2 3">
    <name type="scientific">Cordyceps javanica</name>
    <dbReference type="NCBI Taxonomy" id="43265"/>
    <lineage>
        <taxon>Eukaryota</taxon>
        <taxon>Fungi</taxon>
        <taxon>Dikarya</taxon>
        <taxon>Ascomycota</taxon>
        <taxon>Pezizomycotina</taxon>
        <taxon>Sordariomycetes</taxon>
        <taxon>Hypocreomycetidae</taxon>
        <taxon>Hypocreales</taxon>
        <taxon>Cordycipitaceae</taxon>
        <taxon>Cordyceps</taxon>
    </lineage>
</organism>
<gene>
    <name evidence="2" type="ORF">IF1G_02742</name>
</gene>
<evidence type="ECO:0000256" key="1">
    <source>
        <dbReference type="SAM" id="MobiDB-lite"/>
    </source>
</evidence>
<name>A0A545VAB3_9HYPO</name>
<proteinExistence type="predicted"/>
<accession>A0A545VAB3</accession>
<dbReference type="AlphaFoldDB" id="A0A545VAB3"/>
<dbReference type="EMBL" id="SPUK01000003">
    <property type="protein sequence ID" value="TQV98662.1"/>
    <property type="molecule type" value="Genomic_DNA"/>
</dbReference>
<sequence>MLLQGFRAQGRAVSGHASLANGDDNVALAFAVGAASRRVKFAVEDGIDFVLDEENNHVSITPGIEEQPGRQSLTSGHGPSGPMGAARMGEAIIAAMKRANAFILEKERLGECVEIRFWRGTWQVMVAAVVPVRVVASCRWLCARRISKVARVYKIWEIKGDGSGILTEESTRGAERVK</sequence>
<evidence type="ECO:0000313" key="2">
    <source>
        <dbReference type="EMBL" id="TQV98662.1"/>
    </source>
</evidence>